<keyword evidence="2" id="KW-1185">Reference proteome</keyword>
<evidence type="ECO:0000313" key="2">
    <source>
        <dbReference type="Proteomes" id="UP000695022"/>
    </source>
</evidence>
<protein>
    <submittedName>
        <fullName evidence="3">Uncharacterized protein LOC106806681</fullName>
    </submittedName>
</protein>
<sequence>MATPPSTANANVASLSWQQEARHEMSHAEPAAKSQDGNVCGPGSVTSSHPSTPGQLDQLSQQQQQQGPPSMSGSGPPTPILTMSGQGIPALPSSRPHTPQVLQQQQSWLGFMNGWCSWDEVMSIL</sequence>
<reference evidence="3" key="1">
    <citation type="submission" date="2025-08" db="UniProtKB">
        <authorList>
            <consortium name="RefSeq"/>
        </authorList>
    </citation>
    <scope>IDENTIFICATION</scope>
</reference>
<gene>
    <name evidence="3" type="primary">LOC106806681</name>
</gene>
<dbReference type="RefSeq" id="XP_014664179.1">
    <property type="nucleotide sequence ID" value="XM_014808693.1"/>
</dbReference>
<feature type="compositionally biased region" description="Polar residues" evidence="1">
    <location>
        <begin position="1"/>
        <end position="19"/>
    </location>
</feature>
<evidence type="ECO:0000256" key="1">
    <source>
        <dbReference type="SAM" id="MobiDB-lite"/>
    </source>
</evidence>
<evidence type="ECO:0000313" key="3">
    <source>
        <dbReference type="RefSeq" id="XP_014664179.1"/>
    </source>
</evidence>
<accession>A0ABM1DW58</accession>
<feature type="region of interest" description="Disordered" evidence="1">
    <location>
        <begin position="1"/>
        <end position="101"/>
    </location>
</feature>
<organism evidence="2 3">
    <name type="scientific">Priapulus caudatus</name>
    <name type="common">Priapulid worm</name>
    <dbReference type="NCBI Taxonomy" id="37621"/>
    <lineage>
        <taxon>Eukaryota</taxon>
        <taxon>Metazoa</taxon>
        <taxon>Ecdysozoa</taxon>
        <taxon>Scalidophora</taxon>
        <taxon>Priapulida</taxon>
        <taxon>Priapulimorpha</taxon>
        <taxon>Priapulimorphida</taxon>
        <taxon>Priapulidae</taxon>
        <taxon>Priapulus</taxon>
    </lineage>
</organism>
<dbReference type="GeneID" id="106806681"/>
<proteinExistence type="predicted"/>
<name>A0ABM1DW58_PRICU</name>
<feature type="compositionally biased region" description="Low complexity" evidence="1">
    <location>
        <begin position="53"/>
        <end position="75"/>
    </location>
</feature>
<dbReference type="Proteomes" id="UP000695022">
    <property type="component" value="Unplaced"/>
</dbReference>